<evidence type="ECO:0000313" key="2">
    <source>
        <dbReference type="Proteomes" id="UP000812966"/>
    </source>
</evidence>
<organism evidence="1 2">
    <name type="scientific">Filobasidium floriforme</name>
    <dbReference type="NCBI Taxonomy" id="5210"/>
    <lineage>
        <taxon>Eukaryota</taxon>
        <taxon>Fungi</taxon>
        <taxon>Dikarya</taxon>
        <taxon>Basidiomycota</taxon>
        <taxon>Agaricomycotina</taxon>
        <taxon>Tremellomycetes</taxon>
        <taxon>Filobasidiales</taxon>
        <taxon>Filobasidiaceae</taxon>
        <taxon>Filobasidium</taxon>
    </lineage>
</organism>
<name>A0A8K0NK02_9TREE</name>
<gene>
    <name evidence="1" type="ORF">FFLO_07086</name>
</gene>
<dbReference type="Proteomes" id="UP000812966">
    <property type="component" value="Unassembled WGS sequence"/>
</dbReference>
<dbReference type="EMBL" id="JABELV010000347">
    <property type="protein sequence ID" value="KAG7527288.1"/>
    <property type="molecule type" value="Genomic_DNA"/>
</dbReference>
<proteinExistence type="predicted"/>
<evidence type="ECO:0000313" key="1">
    <source>
        <dbReference type="EMBL" id="KAG7527288.1"/>
    </source>
</evidence>
<sequence length="477" mass="53889">MFGPSPPSSKWSTHHVPTSVLDLIVDHLAVWAIEEHDCDRPTCHLSASYPGKSNFTPMSPDLRNMSLVNHAFRGNVLSRKIFSSLMLESPEDMANIRAMVRAQTLSFVKHIILTRIDECEVDHTAWASERSKIFALCPNVRSILDESGQVAYYHNYPLNVTELNLVLQYGEKMPVPIHLPGLRKLVIASSLAGRLEADGNIEMDRYTKKALIMLRDIERIDHLHLHLPGTASPGGWGARRLPPELRTSDPLPKTLKEVKTLKITMPYCTVDGYTLREAHWWAYLRWIFDTSPRIHHLVITMDWHLNCHLIDDDIPLVFHNFTQREFLDSMSLQLVKVDNQTGRVYTDGDPTTRDMKDFLEMVLEFCPGAHMVLLDYKANSPSLGGGFSVSHSFRTVRAVKMVAPGSERMSIYHTDLIDINAVQMIIDDCMEFARLGGGHLATSVYMQQMLPEGLKATESRAKAMIAQLEGVHLEEAA</sequence>
<accession>A0A8K0NK02</accession>
<dbReference type="AlphaFoldDB" id="A0A8K0NK02"/>
<protein>
    <submittedName>
        <fullName evidence="1">Uncharacterized protein</fullName>
    </submittedName>
</protein>
<comment type="caution">
    <text evidence="1">The sequence shown here is derived from an EMBL/GenBank/DDBJ whole genome shotgun (WGS) entry which is preliminary data.</text>
</comment>
<reference evidence="1" key="1">
    <citation type="submission" date="2020-04" db="EMBL/GenBank/DDBJ databases">
        <title>Analysis of mating type loci in Filobasidium floriforme.</title>
        <authorList>
            <person name="Nowrousian M."/>
        </authorList>
    </citation>
    <scope>NUCLEOTIDE SEQUENCE</scope>
    <source>
        <strain evidence="1">CBS 6242</strain>
    </source>
</reference>
<keyword evidence="2" id="KW-1185">Reference proteome</keyword>